<dbReference type="Proteomes" id="UP000629619">
    <property type="component" value="Unassembled WGS sequence"/>
</dbReference>
<dbReference type="GO" id="GO:0003677">
    <property type="term" value="F:DNA binding"/>
    <property type="evidence" value="ECO:0007669"/>
    <property type="project" value="InterPro"/>
</dbReference>
<dbReference type="GO" id="GO:0015074">
    <property type="term" value="P:DNA integration"/>
    <property type="evidence" value="ECO:0007669"/>
    <property type="project" value="InterPro"/>
</dbReference>
<reference evidence="3" key="1">
    <citation type="submission" date="2021-01" db="EMBL/GenBank/DDBJ databases">
        <title>Whole genome shotgun sequence of Actinoplanes siamensis NBRC 109076.</title>
        <authorList>
            <person name="Komaki H."/>
            <person name="Tamura T."/>
        </authorList>
    </citation>
    <scope>NUCLEOTIDE SEQUENCE</scope>
    <source>
        <strain evidence="3">NBRC 109076</strain>
    </source>
</reference>
<feature type="region of interest" description="Disordered" evidence="2">
    <location>
        <begin position="38"/>
        <end position="74"/>
    </location>
</feature>
<dbReference type="SUPFAM" id="SSF56349">
    <property type="entry name" value="DNA breaking-rejoining enzymes"/>
    <property type="match status" value="1"/>
</dbReference>
<dbReference type="InterPro" id="IPR013762">
    <property type="entry name" value="Integrase-like_cat_sf"/>
</dbReference>
<dbReference type="GO" id="GO:0006310">
    <property type="term" value="P:DNA recombination"/>
    <property type="evidence" value="ECO:0007669"/>
    <property type="project" value="UniProtKB-KW"/>
</dbReference>
<sequence>MAIAWEMPPYGLRRGEVFGLRWCDVDLIKPTITIQKTRSVLDGRSGADRDAPSGTGSDPREARGVRSHRATKQL</sequence>
<dbReference type="Gene3D" id="1.10.443.10">
    <property type="entry name" value="Intergrase catalytic core"/>
    <property type="match status" value="1"/>
</dbReference>
<feature type="compositionally biased region" description="Basic residues" evidence="2">
    <location>
        <begin position="65"/>
        <end position="74"/>
    </location>
</feature>
<evidence type="ECO:0000313" key="4">
    <source>
        <dbReference type="Proteomes" id="UP000629619"/>
    </source>
</evidence>
<keyword evidence="1" id="KW-0233">DNA recombination</keyword>
<dbReference type="EMBL" id="BOMW01000045">
    <property type="protein sequence ID" value="GIF07116.1"/>
    <property type="molecule type" value="Genomic_DNA"/>
</dbReference>
<dbReference type="RefSeq" id="WP_203682534.1">
    <property type="nucleotide sequence ID" value="NZ_BOMW01000045.1"/>
</dbReference>
<evidence type="ECO:0000313" key="3">
    <source>
        <dbReference type="EMBL" id="GIF07116.1"/>
    </source>
</evidence>
<organism evidence="3 4">
    <name type="scientific">Actinoplanes siamensis</name>
    <dbReference type="NCBI Taxonomy" id="1223317"/>
    <lineage>
        <taxon>Bacteria</taxon>
        <taxon>Bacillati</taxon>
        <taxon>Actinomycetota</taxon>
        <taxon>Actinomycetes</taxon>
        <taxon>Micromonosporales</taxon>
        <taxon>Micromonosporaceae</taxon>
        <taxon>Actinoplanes</taxon>
    </lineage>
</organism>
<feature type="compositionally biased region" description="Basic and acidic residues" evidence="2">
    <location>
        <begin position="39"/>
        <end position="51"/>
    </location>
</feature>
<proteinExistence type="predicted"/>
<dbReference type="InterPro" id="IPR011010">
    <property type="entry name" value="DNA_brk_join_enz"/>
</dbReference>
<evidence type="ECO:0000256" key="2">
    <source>
        <dbReference type="SAM" id="MobiDB-lite"/>
    </source>
</evidence>
<name>A0A919TLE8_9ACTN</name>
<dbReference type="AlphaFoldDB" id="A0A919TLE8"/>
<evidence type="ECO:0000256" key="1">
    <source>
        <dbReference type="ARBA" id="ARBA00023172"/>
    </source>
</evidence>
<keyword evidence="4" id="KW-1185">Reference proteome</keyword>
<accession>A0A919TLE8</accession>
<protein>
    <submittedName>
        <fullName evidence="3">Uncharacterized protein</fullName>
    </submittedName>
</protein>
<comment type="caution">
    <text evidence="3">The sequence shown here is derived from an EMBL/GenBank/DDBJ whole genome shotgun (WGS) entry which is preliminary data.</text>
</comment>
<gene>
    <name evidence="3" type="ORF">Asi03nite_46540</name>
</gene>